<dbReference type="Proteomes" id="UP000622580">
    <property type="component" value="Unassembled WGS sequence"/>
</dbReference>
<protein>
    <submittedName>
        <fullName evidence="3">PaaI family thioesterase</fullName>
    </submittedName>
</protein>
<evidence type="ECO:0000256" key="1">
    <source>
        <dbReference type="ARBA" id="ARBA00022801"/>
    </source>
</evidence>
<sequence length="121" mass="12861">MGATMGFDHFEAEEGRVVFGATPHQGVYNPIGTVHGGFAATLLDSCLGCAVHSKLKAGQGYTTLELKVAYHRAMTKDTGPVRAEGVVINMGRRAAFAEGKLTDLNGRLYATATSTLLVFDR</sequence>
<dbReference type="InterPro" id="IPR003736">
    <property type="entry name" value="PAAI_dom"/>
</dbReference>
<dbReference type="InterPro" id="IPR029069">
    <property type="entry name" value="HotDog_dom_sf"/>
</dbReference>
<dbReference type="GO" id="GO:0061522">
    <property type="term" value="F:1,4-dihydroxy-2-naphthoyl-CoA thioesterase activity"/>
    <property type="evidence" value="ECO:0007669"/>
    <property type="project" value="TreeGrafter"/>
</dbReference>
<reference evidence="3" key="1">
    <citation type="submission" date="2021-04" db="EMBL/GenBank/DDBJ databases">
        <title>Draft genome assembly of strain Phenylobacterium sp. 20VBR1 using MiniION and Illumina platforms.</title>
        <authorList>
            <person name="Thomas F.A."/>
            <person name="Krishnan K.P."/>
            <person name="Sinha R.K."/>
        </authorList>
    </citation>
    <scope>NUCLEOTIDE SEQUENCE</scope>
    <source>
        <strain evidence="3">20VBR1</strain>
    </source>
</reference>
<keyword evidence="4" id="KW-1185">Reference proteome</keyword>
<dbReference type="EMBL" id="JAGSGD010000001">
    <property type="protein sequence ID" value="MBR7620954.1"/>
    <property type="molecule type" value="Genomic_DNA"/>
</dbReference>
<dbReference type="Pfam" id="PF03061">
    <property type="entry name" value="4HBT"/>
    <property type="match status" value="1"/>
</dbReference>
<comment type="caution">
    <text evidence="3">The sequence shown here is derived from an EMBL/GenBank/DDBJ whole genome shotgun (WGS) entry which is preliminary data.</text>
</comment>
<evidence type="ECO:0000259" key="2">
    <source>
        <dbReference type="Pfam" id="PF03061"/>
    </source>
</evidence>
<dbReference type="AlphaFoldDB" id="A0A941D405"/>
<accession>A0A941D405</accession>
<dbReference type="Gene3D" id="3.10.129.10">
    <property type="entry name" value="Hotdog Thioesterase"/>
    <property type="match status" value="1"/>
</dbReference>
<organism evidence="3 4">
    <name type="scientific">Phenylobacterium glaciei</name>
    <dbReference type="NCBI Taxonomy" id="2803784"/>
    <lineage>
        <taxon>Bacteria</taxon>
        <taxon>Pseudomonadati</taxon>
        <taxon>Pseudomonadota</taxon>
        <taxon>Alphaproteobacteria</taxon>
        <taxon>Caulobacterales</taxon>
        <taxon>Caulobacteraceae</taxon>
        <taxon>Phenylobacterium</taxon>
    </lineage>
</organism>
<dbReference type="PANTHER" id="PTHR43240">
    <property type="entry name" value="1,4-DIHYDROXY-2-NAPHTHOYL-COA THIOESTERASE 1"/>
    <property type="match status" value="1"/>
</dbReference>
<dbReference type="PANTHER" id="PTHR43240:SF1">
    <property type="entry name" value="BLR5584 PROTEIN"/>
    <property type="match status" value="1"/>
</dbReference>
<feature type="domain" description="Thioesterase" evidence="2">
    <location>
        <begin position="32"/>
        <end position="108"/>
    </location>
</feature>
<gene>
    <name evidence="3" type="ORF">JKL49_16285</name>
</gene>
<dbReference type="CDD" id="cd03443">
    <property type="entry name" value="PaaI_thioesterase"/>
    <property type="match status" value="1"/>
</dbReference>
<dbReference type="NCBIfam" id="TIGR00369">
    <property type="entry name" value="unchar_dom_1"/>
    <property type="match status" value="1"/>
</dbReference>
<evidence type="ECO:0000313" key="4">
    <source>
        <dbReference type="Proteomes" id="UP000622580"/>
    </source>
</evidence>
<keyword evidence="1" id="KW-0378">Hydrolase</keyword>
<proteinExistence type="predicted"/>
<name>A0A941D405_9CAUL</name>
<dbReference type="InterPro" id="IPR006683">
    <property type="entry name" value="Thioestr_dom"/>
</dbReference>
<dbReference type="SUPFAM" id="SSF54637">
    <property type="entry name" value="Thioesterase/thiol ester dehydrase-isomerase"/>
    <property type="match status" value="1"/>
</dbReference>
<evidence type="ECO:0000313" key="3">
    <source>
        <dbReference type="EMBL" id="MBR7620954.1"/>
    </source>
</evidence>
<dbReference type="GO" id="GO:0005829">
    <property type="term" value="C:cytosol"/>
    <property type="evidence" value="ECO:0007669"/>
    <property type="project" value="TreeGrafter"/>
</dbReference>